<feature type="compositionally biased region" description="Acidic residues" evidence="1">
    <location>
        <begin position="294"/>
        <end position="303"/>
    </location>
</feature>
<feature type="region of interest" description="Disordered" evidence="1">
    <location>
        <begin position="996"/>
        <end position="1018"/>
    </location>
</feature>
<organism evidence="2">
    <name type="scientific">Chromera velia CCMP2878</name>
    <dbReference type="NCBI Taxonomy" id="1169474"/>
    <lineage>
        <taxon>Eukaryota</taxon>
        <taxon>Sar</taxon>
        <taxon>Alveolata</taxon>
        <taxon>Colpodellida</taxon>
        <taxon>Chromeraceae</taxon>
        <taxon>Chromera</taxon>
    </lineage>
</organism>
<sequence length="1124" mass="121789">SLPLPPPPPFLSLLLTSMENTIEAAGEKKLEKVHEEEGQSSEKAKQKERNETELDAGGQSFLLTETKAIGGSGGSNGTTEKDFFDWRIKHPNYSRVVDEAVRKWRLSVMRVHEGLQTVDVRWPNHLVDRLMRLKFGSFVDGSSGTGAGRDREPTETSCGRELGEILEGVGTMATRYMDVRTQLQREVGDFSQGPLNPREPVKIGEHEWLPHIRIDDGVGNQMETVFRSLPQGDPVPREDERHPLKRLDADGGKTLTVVVDHSRKGPAPKQETEVELGESEGGIHNLPSVHPLEDDREEAEETDSENKKGKKKKGGETEDPKESGGTVATKETVQVSHSVIEGNPVTASTTSRENVPKDIRLSLDKSFSKEISVDIPSSQRVVGEGPGPHVQLRVDPSDVSFKGHPPVVTSDAKFLRVKVPIEALNKEAEPNPVPLPVHVVLRHRREGLSPLDMTVEYEKGRGLVVLLKNLRAPSNETEPLESDSPDSAYSSQEEGDPPPVSPLIGGGLGGGGARREGAELSRQVITKLMRLLSAARRRAKRKPTTPCPACEGSDGAVVSTAPFDVDAVESDIKRRKELDPPRTSSKEKKEKGGSSGFIDVFQKKEVGKKERGGRVERRQKRSARDLVDGAGLVLDPGDAPFVGILSGVHSGVTGSSFVSLKEAEAEEITADSAQSKTLNFGDRLATALETLTGALTAEQRAIDALQAVCTHWPLRNRLLLTDVLADSSASFATKGAQITDLIIDTKALGHAARLIRSLKGDGLAADDLDDGAMLRWLAFFAQLDKTQQAKSARRQFAIVAMSEGYEAADGTMTGETPMTIHEERVPIVKGAEHRKGTEDNEAFGGTQNNFIGPGGTFGNAALYDPEVEVPEYPGNVGRIDRGEHEKMEEYFNYCHLRYLYPNPGEAPPPIRSKGLASSKALDASVACEPFEYISSSGTGGVSPKGRTAHTIEAVALAREGAKHMDGTKRNSEQIPITKKGRETHFALSFPFKRRLPERDDVHLPPLEPAPPMEDIDKTTLKDKQLLGLEKRTGAENFWSHGIAPPSAKPLEVHPDKPLWNAKGNGTGRPEAKSAESAGASKQKKKSSTSSDTSSLPSISPLDDPEDADASYVRAEIASGGGEIT</sequence>
<gene>
    <name evidence="2" type="ORF">Cvel_12493</name>
</gene>
<feature type="compositionally biased region" description="Basic and acidic residues" evidence="1">
    <location>
        <begin position="235"/>
        <end position="251"/>
    </location>
</feature>
<feature type="compositionally biased region" description="Low complexity" evidence="1">
    <location>
        <begin position="1087"/>
        <end position="1099"/>
    </location>
</feature>
<dbReference type="EMBL" id="CDMZ01005753">
    <property type="protein sequence ID" value="CEM54075.1"/>
    <property type="molecule type" value="Genomic_DNA"/>
</dbReference>
<dbReference type="VEuPathDB" id="CryptoDB:Cvel_12493"/>
<feature type="region of interest" description="Disordered" evidence="1">
    <location>
        <begin position="25"/>
        <end position="56"/>
    </location>
</feature>
<evidence type="ECO:0000313" key="2">
    <source>
        <dbReference type="EMBL" id="CEM54075.1"/>
    </source>
</evidence>
<reference evidence="2" key="1">
    <citation type="submission" date="2014-11" db="EMBL/GenBank/DDBJ databases">
        <authorList>
            <person name="Otto D Thomas"/>
            <person name="Naeem Raeece"/>
        </authorList>
    </citation>
    <scope>NUCLEOTIDE SEQUENCE</scope>
</reference>
<evidence type="ECO:0000256" key="1">
    <source>
        <dbReference type="SAM" id="MobiDB-lite"/>
    </source>
</evidence>
<feature type="region of interest" description="Disordered" evidence="1">
    <location>
        <begin position="228"/>
        <end position="330"/>
    </location>
</feature>
<feature type="region of interest" description="Disordered" evidence="1">
    <location>
        <begin position="474"/>
        <end position="516"/>
    </location>
</feature>
<feature type="compositionally biased region" description="Basic and acidic residues" evidence="1">
    <location>
        <begin position="25"/>
        <end position="52"/>
    </location>
</feature>
<feature type="region of interest" description="Disordered" evidence="1">
    <location>
        <begin position="571"/>
        <end position="594"/>
    </location>
</feature>
<dbReference type="AlphaFoldDB" id="A0A0G4IAC1"/>
<feature type="compositionally biased region" description="Basic and acidic residues" evidence="1">
    <location>
        <begin position="571"/>
        <end position="592"/>
    </location>
</feature>
<feature type="region of interest" description="Disordered" evidence="1">
    <location>
        <begin position="536"/>
        <end position="556"/>
    </location>
</feature>
<protein>
    <submittedName>
        <fullName evidence="2">Uncharacterized protein</fullName>
    </submittedName>
</protein>
<accession>A0A0G4IAC1</accession>
<feature type="non-terminal residue" evidence="2">
    <location>
        <position position="1"/>
    </location>
</feature>
<feature type="region of interest" description="Disordered" evidence="1">
    <location>
        <begin position="1037"/>
        <end position="1124"/>
    </location>
</feature>
<proteinExistence type="predicted"/>
<name>A0A0G4IAC1_9ALVE</name>